<keyword evidence="3" id="KW-0963">Cytoplasm</keyword>
<accession>K5VMG8</accession>
<dbReference type="eggNOG" id="KOG1293">
    <property type="taxonomic scope" value="Eukaryota"/>
</dbReference>
<dbReference type="SMART" id="SM00185">
    <property type="entry name" value="ARM"/>
    <property type="match status" value="7"/>
</dbReference>
<dbReference type="GO" id="GO:0005737">
    <property type="term" value="C:cytoplasm"/>
    <property type="evidence" value="ECO:0007669"/>
    <property type="project" value="UniProtKB-SubCell"/>
</dbReference>
<dbReference type="PANTHER" id="PTHR15651">
    <property type="entry name" value="ARMADILLO REPEAT-CONTAINING PROTEIN 8"/>
    <property type="match status" value="1"/>
</dbReference>
<dbReference type="InterPro" id="IPR016024">
    <property type="entry name" value="ARM-type_fold"/>
</dbReference>
<dbReference type="InterPro" id="IPR000225">
    <property type="entry name" value="Armadillo"/>
</dbReference>
<evidence type="ECO:0000256" key="6">
    <source>
        <dbReference type="SAM" id="MobiDB-lite"/>
    </source>
</evidence>
<feature type="compositionally biased region" description="Gly residues" evidence="6">
    <location>
        <begin position="729"/>
        <end position="740"/>
    </location>
</feature>
<dbReference type="PANTHER" id="PTHR15651:SF7">
    <property type="entry name" value="ARMADILLO REPEAT-CONTAINING PROTEIN 8"/>
    <property type="match status" value="1"/>
</dbReference>
<dbReference type="InterPro" id="IPR038739">
    <property type="entry name" value="ARMC8/Vid28"/>
</dbReference>
<dbReference type="KEGG" id="abp:AGABI1DRAFT132141"/>
<protein>
    <submittedName>
        <fullName evidence="7">Uncharacterized protein</fullName>
    </submittedName>
</protein>
<organism evidence="7 8">
    <name type="scientific">Agaricus bisporus var. burnettii (strain JB137-S8 / ATCC MYA-4627 / FGSC 10392)</name>
    <name type="common">White button mushroom</name>
    <dbReference type="NCBI Taxonomy" id="597362"/>
    <lineage>
        <taxon>Eukaryota</taxon>
        <taxon>Fungi</taxon>
        <taxon>Dikarya</taxon>
        <taxon>Basidiomycota</taxon>
        <taxon>Agaricomycotina</taxon>
        <taxon>Agaricomycetes</taxon>
        <taxon>Agaricomycetidae</taxon>
        <taxon>Agaricales</taxon>
        <taxon>Agaricineae</taxon>
        <taxon>Agaricaceae</taxon>
        <taxon>Agaricus</taxon>
    </lineage>
</organism>
<keyword evidence="8" id="KW-1185">Reference proteome</keyword>
<dbReference type="InParanoid" id="K5VMG8"/>
<dbReference type="GO" id="GO:0005634">
    <property type="term" value="C:nucleus"/>
    <property type="evidence" value="ECO:0007669"/>
    <property type="project" value="UniProtKB-SubCell"/>
</dbReference>
<feature type="region of interest" description="Disordered" evidence="6">
    <location>
        <begin position="729"/>
        <end position="748"/>
    </location>
</feature>
<evidence type="ECO:0000313" key="7">
    <source>
        <dbReference type="EMBL" id="EKM75604.1"/>
    </source>
</evidence>
<keyword evidence="4" id="KW-0677">Repeat</keyword>
<evidence type="ECO:0000256" key="4">
    <source>
        <dbReference type="ARBA" id="ARBA00022737"/>
    </source>
</evidence>
<keyword evidence="5" id="KW-0539">Nucleus</keyword>
<name>K5VMG8_AGABU</name>
<dbReference type="OMA" id="KACFILY"/>
<dbReference type="AlphaFoldDB" id="K5VMG8"/>
<proteinExistence type="predicted"/>
<evidence type="ECO:0000256" key="5">
    <source>
        <dbReference type="ARBA" id="ARBA00023242"/>
    </source>
</evidence>
<dbReference type="GO" id="GO:0043161">
    <property type="term" value="P:proteasome-mediated ubiquitin-dependent protein catabolic process"/>
    <property type="evidence" value="ECO:0007669"/>
    <property type="project" value="TreeGrafter"/>
</dbReference>
<evidence type="ECO:0000256" key="2">
    <source>
        <dbReference type="ARBA" id="ARBA00004496"/>
    </source>
</evidence>
<dbReference type="EMBL" id="JH971411">
    <property type="protein sequence ID" value="EKM75604.1"/>
    <property type="molecule type" value="Genomic_DNA"/>
</dbReference>
<dbReference type="SUPFAM" id="SSF48371">
    <property type="entry name" value="ARM repeat"/>
    <property type="match status" value="2"/>
</dbReference>
<evidence type="ECO:0000313" key="8">
    <source>
        <dbReference type="Proteomes" id="UP000008493"/>
    </source>
</evidence>
<reference evidence="8" key="1">
    <citation type="journal article" date="2012" name="Proc. Natl. Acad. Sci. U.S.A.">
        <title>Genome sequence of the button mushroom Agaricus bisporus reveals mechanisms governing adaptation to a humic-rich ecological niche.</title>
        <authorList>
            <person name="Morin E."/>
            <person name="Kohler A."/>
            <person name="Baker A.R."/>
            <person name="Foulongne-Oriol M."/>
            <person name="Lombard V."/>
            <person name="Nagy L.G."/>
            <person name="Ohm R.A."/>
            <person name="Patyshakuliyeva A."/>
            <person name="Brun A."/>
            <person name="Aerts A.L."/>
            <person name="Bailey A.M."/>
            <person name="Billette C."/>
            <person name="Coutinho P.M."/>
            <person name="Deakin G."/>
            <person name="Doddapaneni H."/>
            <person name="Floudas D."/>
            <person name="Grimwood J."/>
            <person name="Hilden K."/>
            <person name="Kuees U."/>
            <person name="LaButti K.M."/>
            <person name="Lapidus A."/>
            <person name="Lindquist E.A."/>
            <person name="Lucas S.M."/>
            <person name="Murat C."/>
            <person name="Riley R.W."/>
            <person name="Salamov A.A."/>
            <person name="Schmutz J."/>
            <person name="Subramanian V."/>
            <person name="Woesten H.A.B."/>
            <person name="Xu J."/>
            <person name="Eastwood D.C."/>
            <person name="Foster G.D."/>
            <person name="Sonnenberg A.S."/>
            <person name="Cullen D."/>
            <person name="de Vries R.P."/>
            <person name="Lundell T."/>
            <person name="Hibbett D.S."/>
            <person name="Henrissat B."/>
            <person name="Burton K.S."/>
            <person name="Kerrigan R.W."/>
            <person name="Challen M.P."/>
            <person name="Grigoriev I.V."/>
            <person name="Martin F."/>
        </authorList>
    </citation>
    <scope>NUCLEOTIDE SEQUENCE [LARGE SCALE GENOMIC DNA]</scope>
    <source>
        <strain evidence="8">JB137-S8 / ATCC MYA-4627 / FGSC 10392</strain>
    </source>
</reference>
<dbReference type="Gene3D" id="1.25.10.10">
    <property type="entry name" value="Leucine-rich Repeat Variant"/>
    <property type="match status" value="2"/>
</dbReference>
<dbReference type="HOGENOM" id="CLU_002741_0_0_1"/>
<evidence type="ECO:0000256" key="1">
    <source>
        <dbReference type="ARBA" id="ARBA00004123"/>
    </source>
</evidence>
<gene>
    <name evidence="7" type="ORF">AGABI1DRAFT_132141</name>
</gene>
<dbReference type="InterPro" id="IPR011989">
    <property type="entry name" value="ARM-like"/>
</dbReference>
<dbReference type="RefSeq" id="XP_007333812.1">
    <property type="nucleotide sequence ID" value="XM_007333750.1"/>
</dbReference>
<dbReference type="Proteomes" id="UP000008493">
    <property type="component" value="Unassembled WGS sequence"/>
</dbReference>
<comment type="subcellular location">
    <subcellularLocation>
        <location evidence="2">Cytoplasm</location>
    </subcellularLocation>
    <subcellularLocation>
        <location evidence="1">Nucleus</location>
    </subcellularLocation>
</comment>
<dbReference type="GeneID" id="18827611"/>
<evidence type="ECO:0000256" key="3">
    <source>
        <dbReference type="ARBA" id="ARBA00022490"/>
    </source>
</evidence>
<sequence length="825" mass="89611">MTVVPVSVTSLKKIKNSVIGNPSAKKQLAQDFILIQTLIGCLSPPHAYHEAHSPQLRSNDDSIRIEAAHVVASLASSEDALSVLLDQDAPHAFLVAVSYLQPTDSVALRSAIIRGLRSLIMAMADIAGPSQWGLKSAKSRIQNKAKDGMSYPFQAESLDIYLPYLTDPSPQIGTSIAQIVAFAVRIPEHRKLLSEWLPLDDRLRESKVTRRGWEKTSVVNANAPSRQGGWLARHLAALLTNRDIKLQEASLWALAALSKDNPAVAIVLGRPDRDQSPLLSNVIPLINSRHADIQLAAAFCATNIARGSTTSSTHPIDESCVRAVINLVNSVISTPSPEKSISHRTKACFILYHLITDDSTLCGIAFDRGCLEKLITIVQEHTPPDNKTEWGEDEAESVSILREAALVAIAAMSLFDNEIQRTVTDQHHFIPTIHSCLFHRHIGVRYAGAQCVRALSRAVIVLRTTIVDSGLGMSIFSIFKKRDEDANVTNAALSAVCNIVIDFSPLRPIYLEQGLMDRLLELLQTSDAALRLNSLWAVKNLLRNSTTETKRSVMSKLGWDRVVKYLQEGPTDVQEQAYNILRNVAETHEGIDLVFKNISIEVLTGHITNAITSSSDDVALQATYLLANIINGNEQQQNQIVSYPQLLINLRTCLAEGKNQVKKPATSCIRQLAHNPRARRAIIDAGITSTLRHLCEWSGSGISPVAVSSPVNVGSPVSCNAGMSITAGSGRGASPGGRNWGTGASATGVGNHTHVPVYAPWNLGSHGHHLHHTLHSATHHSVSGIYQPHSAGGTQQYGAALDDDKEVVQNARAALDWLERGDTFT</sequence>
<dbReference type="OrthoDB" id="5559898at2759"/>
<dbReference type="GO" id="GO:0034657">
    <property type="term" value="C:GID complex"/>
    <property type="evidence" value="ECO:0007669"/>
    <property type="project" value="TreeGrafter"/>
</dbReference>